<evidence type="ECO:0000313" key="1">
    <source>
        <dbReference type="EMBL" id="AOQ23081.1"/>
    </source>
</evidence>
<organism evidence="1 3">
    <name type="scientific">Neomoorella thermoacetica</name>
    <name type="common">Clostridium thermoaceticum</name>
    <dbReference type="NCBI Taxonomy" id="1525"/>
    <lineage>
        <taxon>Bacteria</taxon>
        <taxon>Bacillati</taxon>
        <taxon>Bacillota</taxon>
        <taxon>Clostridia</taxon>
        <taxon>Neomoorellales</taxon>
        <taxon>Neomoorellaceae</taxon>
        <taxon>Neomoorella</taxon>
    </lineage>
</organism>
<proteinExistence type="predicted"/>
<reference evidence="2 4" key="2">
    <citation type="submission" date="2019-05" db="EMBL/GenBank/DDBJ databases">
        <title>Genome sequence of Moorella thermoacetica ATCC 33924.</title>
        <authorList>
            <person name="Poehlein A."/>
            <person name="Bengelsdorf F.R."/>
            <person name="Duerre P."/>
            <person name="Daniel R."/>
        </authorList>
    </citation>
    <scope>NUCLEOTIDE SEQUENCE [LARGE SCALE GENOMIC DNA]</scope>
    <source>
        <strain evidence="2 4">ATCC 33924</strain>
    </source>
</reference>
<dbReference type="EMBL" id="VCDX01000013">
    <property type="protein sequence ID" value="TYL08952.1"/>
    <property type="molecule type" value="Genomic_DNA"/>
</dbReference>
<keyword evidence="4" id="KW-1185">Reference proteome</keyword>
<dbReference type="Proteomes" id="UP000322283">
    <property type="component" value="Unassembled WGS sequence"/>
</dbReference>
<dbReference type="RefSeq" id="WP_148871582.1">
    <property type="nucleotide sequence ID" value="NZ_CP017019.1"/>
</dbReference>
<evidence type="ECO:0000313" key="3">
    <source>
        <dbReference type="Proteomes" id="UP000094598"/>
    </source>
</evidence>
<dbReference type="EMBL" id="CP017019">
    <property type="protein sequence ID" value="AOQ23081.1"/>
    <property type="molecule type" value="Genomic_DNA"/>
</dbReference>
<name>A0AAC9HG32_NEOTH</name>
<accession>A0AAC9HG32</accession>
<protein>
    <submittedName>
        <fullName evidence="1">Uncharacterized protein</fullName>
    </submittedName>
</protein>
<evidence type="ECO:0000313" key="2">
    <source>
        <dbReference type="EMBL" id="TYL08952.1"/>
    </source>
</evidence>
<dbReference type="AlphaFoldDB" id="A0AAC9HG32"/>
<dbReference type="Proteomes" id="UP000094598">
    <property type="component" value="Chromosome"/>
</dbReference>
<evidence type="ECO:0000313" key="4">
    <source>
        <dbReference type="Proteomes" id="UP000322283"/>
    </source>
</evidence>
<sequence length="72" mass="8454">MWQEELLDEGTYALIVAVAGDGTKIYRPVNDKSLRGTVEEILKEYPDARFRLFSHDYDWSVFKGLVPRERVY</sequence>
<reference evidence="1 3" key="1">
    <citation type="submission" date="2016-08" db="EMBL/GenBank/DDBJ databases">
        <title>Moorella thermoacetica DSM 103132.</title>
        <authorList>
            <person name="Jendresen C.B."/>
            <person name="Redl S.M."/>
            <person name="Jensen T.O."/>
            <person name="Nielsen A.T."/>
        </authorList>
    </citation>
    <scope>NUCLEOTIDE SEQUENCE [LARGE SCALE GENOMIC DNA]</scope>
    <source>
        <strain evidence="1 3">DSM 103132</strain>
    </source>
</reference>
<gene>
    <name evidence="1" type="ORF">Maut_00618</name>
    <name evidence="2" type="ORF">MTAT_26160</name>
</gene>